<dbReference type="SUPFAM" id="SSF55729">
    <property type="entry name" value="Acyl-CoA N-acyltransferases (Nat)"/>
    <property type="match status" value="1"/>
</dbReference>
<dbReference type="Gene3D" id="3.40.630.30">
    <property type="match status" value="1"/>
</dbReference>
<sequence>MPLAVADVTSVSDFDAIIPLLYSAYQTPYNPLFKHCFPPLPTSEAAQQYWKDYLARQWRDNKSTRHWGKVTDEERGMIIGAAGYSIERGGQEERSDRGEEDDEKHLPEKGSVERVFMERLVDELAVGPLRKCVGERAHVELHFLVVHPDHRRRGAAGMLLNWGRKLSDEAGLETVVISTPAGRLVYENCGFTLLEIMPQMEINSVGETKWTDAEREQWREYASEDLGAYLLWRPAGHDFVEGVDAQPC</sequence>
<dbReference type="InterPro" id="IPR052523">
    <property type="entry name" value="Trichothecene_AcTrans"/>
</dbReference>
<dbReference type="RefSeq" id="XP_033685376.1">
    <property type="nucleotide sequence ID" value="XM_033833267.1"/>
</dbReference>
<reference evidence="3" key="1">
    <citation type="journal article" date="2020" name="Stud. Mycol.">
        <title>101 Dothideomycetes genomes: a test case for predicting lifestyles and emergence of pathogens.</title>
        <authorList>
            <person name="Haridas S."/>
            <person name="Albert R."/>
            <person name="Binder M."/>
            <person name="Bloem J."/>
            <person name="Labutti K."/>
            <person name="Salamov A."/>
            <person name="Andreopoulos B."/>
            <person name="Baker S."/>
            <person name="Barry K."/>
            <person name="Bills G."/>
            <person name="Bluhm B."/>
            <person name="Cannon C."/>
            <person name="Castanera R."/>
            <person name="Culley D."/>
            <person name="Daum C."/>
            <person name="Ezra D."/>
            <person name="Gonzalez J."/>
            <person name="Henrissat B."/>
            <person name="Kuo A."/>
            <person name="Liang C."/>
            <person name="Lipzen A."/>
            <person name="Lutzoni F."/>
            <person name="Magnuson J."/>
            <person name="Mondo S."/>
            <person name="Nolan M."/>
            <person name="Ohm R."/>
            <person name="Pangilinan J."/>
            <person name="Park H.-J."/>
            <person name="Ramirez L."/>
            <person name="Alfaro M."/>
            <person name="Sun H."/>
            <person name="Tritt A."/>
            <person name="Yoshinaga Y."/>
            <person name="Zwiers L.-H."/>
            <person name="Turgeon B."/>
            <person name="Goodwin S."/>
            <person name="Spatafora J."/>
            <person name="Crous P."/>
            <person name="Grigoriev I."/>
        </authorList>
    </citation>
    <scope>NUCLEOTIDE SEQUENCE</scope>
    <source>
        <strain evidence="3">CBS 122368</strain>
    </source>
</reference>
<dbReference type="AlphaFoldDB" id="A0A6A6IKJ6"/>
<keyword evidence="4" id="KW-1185">Reference proteome</keyword>
<dbReference type="Proteomes" id="UP000800094">
    <property type="component" value="Unassembled WGS sequence"/>
</dbReference>
<dbReference type="PANTHER" id="PTHR42791">
    <property type="entry name" value="GNAT FAMILY ACETYLTRANSFERASE"/>
    <property type="match status" value="1"/>
</dbReference>
<feature type="region of interest" description="Disordered" evidence="1">
    <location>
        <begin position="89"/>
        <end position="109"/>
    </location>
</feature>
<dbReference type="InterPro" id="IPR000182">
    <property type="entry name" value="GNAT_dom"/>
</dbReference>
<evidence type="ECO:0000313" key="3">
    <source>
        <dbReference type="EMBL" id="KAF2250372.1"/>
    </source>
</evidence>
<proteinExistence type="predicted"/>
<name>A0A6A6IKJ6_9PLEO</name>
<evidence type="ECO:0000313" key="4">
    <source>
        <dbReference type="Proteomes" id="UP000800094"/>
    </source>
</evidence>
<dbReference type="GeneID" id="54586597"/>
<organism evidence="3 4">
    <name type="scientific">Trematosphaeria pertusa</name>
    <dbReference type="NCBI Taxonomy" id="390896"/>
    <lineage>
        <taxon>Eukaryota</taxon>
        <taxon>Fungi</taxon>
        <taxon>Dikarya</taxon>
        <taxon>Ascomycota</taxon>
        <taxon>Pezizomycotina</taxon>
        <taxon>Dothideomycetes</taxon>
        <taxon>Pleosporomycetidae</taxon>
        <taxon>Pleosporales</taxon>
        <taxon>Massarineae</taxon>
        <taxon>Trematosphaeriaceae</taxon>
        <taxon>Trematosphaeria</taxon>
    </lineage>
</organism>
<dbReference type="CDD" id="cd04301">
    <property type="entry name" value="NAT_SF"/>
    <property type="match status" value="1"/>
</dbReference>
<gene>
    <name evidence="3" type="ORF">BU26DRAFT_564228</name>
</gene>
<protein>
    <recommendedName>
        <fullName evidence="2">N-acetyltransferase domain-containing protein</fullName>
    </recommendedName>
</protein>
<dbReference type="PANTHER" id="PTHR42791:SF1">
    <property type="entry name" value="N-ACETYLTRANSFERASE DOMAIN-CONTAINING PROTEIN"/>
    <property type="match status" value="1"/>
</dbReference>
<feature type="domain" description="N-acetyltransferase" evidence="2">
    <location>
        <begin position="77"/>
        <end position="212"/>
    </location>
</feature>
<dbReference type="OrthoDB" id="2115692at2759"/>
<dbReference type="InterPro" id="IPR016181">
    <property type="entry name" value="Acyl_CoA_acyltransferase"/>
</dbReference>
<evidence type="ECO:0000256" key="1">
    <source>
        <dbReference type="SAM" id="MobiDB-lite"/>
    </source>
</evidence>
<dbReference type="EMBL" id="ML987194">
    <property type="protein sequence ID" value="KAF2250372.1"/>
    <property type="molecule type" value="Genomic_DNA"/>
</dbReference>
<dbReference type="GO" id="GO:0016747">
    <property type="term" value="F:acyltransferase activity, transferring groups other than amino-acyl groups"/>
    <property type="evidence" value="ECO:0007669"/>
    <property type="project" value="InterPro"/>
</dbReference>
<dbReference type="PROSITE" id="PS51186">
    <property type="entry name" value="GNAT"/>
    <property type="match status" value="1"/>
</dbReference>
<dbReference type="Pfam" id="PF00583">
    <property type="entry name" value="Acetyltransf_1"/>
    <property type="match status" value="1"/>
</dbReference>
<accession>A0A6A6IKJ6</accession>
<evidence type="ECO:0000259" key="2">
    <source>
        <dbReference type="PROSITE" id="PS51186"/>
    </source>
</evidence>